<dbReference type="InterPro" id="IPR011251">
    <property type="entry name" value="Luciferase-like_dom"/>
</dbReference>
<dbReference type="RefSeq" id="WP_190143313.1">
    <property type="nucleotide sequence ID" value="NZ_BLIO01000001.1"/>
</dbReference>
<dbReference type="PANTHER" id="PTHR43244:SF1">
    <property type="entry name" value="5,10-METHYLENETETRAHYDROMETHANOPTERIN REDUCTASE"/>
    <property type="match status" value="1"/>
</dbReference>
<dbReference type="SUPFAM" id="SSF51679">
    <property type="entry name" value="Bacterial luciferase-like"/>
    <property type="match status" value="1"/>
</dbReference>
<sequence length="316" mass="34142">MRYSITLPIVPTRPEQAVPFANLVRWTRAERLWQGQTQVMDNHHLISWLAGIGIRIPVGFGVNLTPLRSPYQAATEARSTAMATGCSVVAGYGPGGPNFQRMLLGSPYKSPLTATREYVTTVRTLVRGEFAQTDGEYFATQAQLVPVRSPEVHVGVGVLRPKMAALAGQVADAAITWLCPPDYLRDVLVPEVHKGSAEAGRDPVPVTAIVPCALARDGRDMRDTAFATFGMHLQADHYQDTLRHAGIEVTGERGADADQLFDSGGFLYGTPQDIRDGLRRFADAGVDEVVLNVMGVAATKGARAAAQDLEEVLHVL</sequence>
<dbReference type="InterPro" id="IPR036661">
    <property type="entry name" value="Luciferase-like_sf"/>
</dbReference>
<accession>A0A640T1I4</accession>
<dbReference type="PANTHER" id="PTHR43244">
    <property type="match status" value="1"/>
</dbReference>
<dbReference type="AlphaFoldDB" id="A0A640T1I4"/>
<evidence type="ECO:0000259" key="2">
    <source>
        <dbReference type="Pfam" id="PF00296"/>
    </source>
</evidence>
<dbReference type="Gene3D" id="3.20.20.30">
    <property type="entry name" value="Luciferase-like domain"/>
    <property type="match status" value="1"/>
</dbReference>
<comment type="caution">
    <text evidence="3">The sequence shown here is derived from an EMBL/GenBank/DDBJ whole genome shotgun (WGS) entry which is preliminary data.</text>
</comment>
<dbReference type="CDD" id="cd01097">
    <property type="entry name" value="Tetrahydromethanopterin_reductase"/>
    <property type="match status" value="1"/>
</dbReference>
<reference evidence="3 4" key="1">
    <citation type="submission" date="2019-12" db="EMBL/GenBank/DDBJ databases">
        <title>Whole genome shotgun sequence of Streptomyces hygroscopicus subsp. glebosus NBRC 13786.</title>
        <authorList>
            <person name="Ichikawa N."/>
            <person name="Kimura A."/>
            <person name="Kitahashi Y."/>
            <person name="Komaki H."/>
            <person name="Tamura T."/>
        </authorList>
    </citation>
    <scope>NUCLEOTIDE SEQUENCE [LARGE SCALE GENOMIC DNA]</scope>
    <source>
        <strain evidence="3 4">NBRC 13786</strain>
    </source>
</reference>
<name>A0A640T1I4_9ACTN</name>
<keyword evidence="1" id="KW-0560">Oxidoreductase</keyword>
<organism evidence="3 4">
    <name type="scientific">Streptomyces glebosus</name>
    <dbReference type="NCBI Taxonomy" id="249580"/>
    <lineage>
        <taxon>Bacteria</taxon>
        <taxon>Bacillati</taxon>
        <taxon>Actinomycetota</taxon>
        <taxon>Actinomycetes</taxon>
        <taxon>Kitasatosporales</taxon>
        <taxon>Streptomycetaceae</taxon>
        <taxon>Streptomyces</taxon>
    </lineage>
</organism>
<keyword evidence="4" id="KW-1185">Reference proteome</keyword>
<evidence type="ECO:0000256" key="1">
    <source>
        <dbReference type="ARBA" id="ARBA00023002"/>
    </source>
</evidence>
<dbReference type="Pfam" id="PF00296">
    <property type="entry name" value="Bac_luciferase"/>
    <property type="match status" value="1"/>
</dbReference>
<protein>
    <submittedName>
        <fullName evidence="3">5,10-methylenetetrahydromethanopterin reductase</fullName>
    </submittedName>
</protein>
<gene>
    <name evidence="3" type="ORF">Sgleb_44080</name>
</gene>
<dbReference type="EMBL" id="BLIO01000001">
    <property type="protein sequence ID" value="GFE16361.1"/>
    <property type="molecule type" value="Genomic_DNA"/>
</dbReference>
<dbReference type="GO" id="GO:0016705">
    <property type="term" value="F:oxidoreductase activity, acting on paired donors, with incorporation or reduction of molecular oxygen"/>
    <property type="evidence" value="ECO:0007669"/>
    <property type="project" value="InterPro"/>
</dbReference>
<proteinExistence type="predicted"/>
<dbReference type="InterPro" id="IPR050564">
    <property type="entry name" value="F420-G6PD/mer"/>
</dbReference>
<feature type="domain" description="Luciferase-like" evidence="2">
    <location>
        <begin position="30"/>
        <end position="288"/>
    </location>
</feature>
<evidence type="ECO:0000313" key="3">
    <source>
        <dbReference type="EMBL" id="GFE16361.1"/>
    </source>
</evidence>
<dbReference type="Proteomes" id="UP000430079">
    <property type="component" value="Unassembled WGS sequence"/>
</dbReference>
<evidence type="ECO:0000313" key="4">
    <source>
        <dbReference type="Proteomes" id="UP000430079"/>
    </source>
</evidence>